<evidence type="ECO:0000313" key="5">
    <source>
        <dbReference type="EMBL" id="KAF9788320.1"/>
    </source>
</evidence>
<reference evidence="5" key="2">
    <citation type="submission" date="2020-11" db="EMBL/GenBank/DDBJ databases">
        <authorList>
            <consortium name="DOE Joint Genome Institute"/>
            <person name="Kuo A."/>
            <person name="Miyauchi S."/>
            <person name="Kiss E."/>
            <person name="Drula E."/>
            <person name="Kohler A."/>
            <person name="Sanchez-Garcia M."/>
            <person name="Andreopoulos B."/>
            <person name="Barry K.W."/>
            <person name="Bonito G."/>
            <person name="Buee M."/>
            <person name="Carver A."/>
            <person name="Chen C."/>
            <person name="Cichocki N."/>
            <person name="Clum A."/>
            <person name="Culley D."/>
            <person name="Crous P.W."/>
            <person name="Fauchery L."/>
            <person name="Girlanda M."/>
            <person name="Hayes R."/>
            <person name="Keri Z."/>
            <person name="Labutti K."/>
            <person name="Lipzen A."/>
            <person name="Lombard V."/>
            <person name="Magnuson J."/>
            <person name="Maillard F."/>
            <person name="Morin E."/>
            <person name="Murat C."/>
            <person name="Nolan M."/>
            <person name="Ohm R."/>
            <person name="Pangilinan J."/>
            <person name="Pereira M."/>
            <person name="Perotto S."/>
            <person name="Peter M."/>
            <person name="Riley R."/>
            <person name="Sitrit Y."/>
            <person name="Stielow B."/>
            <person name="Szollosi G."/>
            <person name="Zifcakova L."/>
            <person name="Stursova M."/>
            <person name="Spatafora J.W."/>
            <person name="Tedersoo L."/>
            <person name="Vaario L.-M."/>
            <person name="Yamada A."/>
            <person name="Yan M."/>
            <person name="Wang P."/>
            <person name="Xu J."/>
            <person name="Bruns T."/>
            <person name="Baldrian P."/>
            <person name="Vilgalys R."/>
            <person name="Henrissat B."/>
            <person name="Grigoriev I.V."/>
            <person name="Hibbett D."/>
            <person name="Nagy L.G."/>
            <person name="Martin F.M."/>
        </authorList>
    </citation>
    <scope>NUCLEOTIDE SEQUENCE</scope>
    <source>
        <strain evidence="5">UH-Tt-Lm1</strain>
    </source>
</reference>
<feature type="region of interest" description="Disordered" evidence="3">
    <location>
        <begin position="383"/>
        <end position="406"/>
    </location>
</feature>
<keyword evidence="5" id="KW-0378">Hydrolase</keyword>
<dbReference type="GO" id="GO:0003924">
    <property type="term" value="F:GTPase activity"/>
    <property type="evidence" value="ECO:0007669"/>
    <property type="project" value="TreeGrafter"/>
</dbReference>
<dbReference type="GO" id="GO:0005739">
    <property type="term" value="C:mitochondrion"/>
    <property type="evidence" value="ECO:0007669"/>
    <property type="project" value="TreeGrafter"/>
</dbReference>
<dbReference type="Proteomes" id="UP000736335">
    <property type="component" value="Unassembled WGS sequence"/>
</dbReference>
<dbReference type="Gene3D" id="3.40.50.300">
    <property type="entry name" value="P-loop containing nucleotide triphosphate hydrolases"/>
    <property type="match status" value="1"/>
</dbReference>
<evidence type="ECO:0000256" key="2">
    <source>
        <dbReference type="ARBA" id="ARBA00023134"/>
    </source>
</evidence>
<evidence type="ECO:0000259" key="4">
    <source>
        <dbReference type="Pfam" id="PF01926"/>
    </source>
</evidence>
<protein>
    <submittedName>
        <fullName evidence="5">P-loop containing nucleoside triphosphate hydrolase protein</fullName>
    </submittedName>
</protein>
<dbReference type="SUPFAM" id="SSF52540">
    <property type="entry name" value="P-loop containing nucleoside triphosphate hydrolases"/>
    <property type="match status" value="1"/>
</dbReference>
<gene>
    <name evidence="5" type="ORF">BJ322DRAFT_623288</name>
</gene>
<name>A0A9P6HJJ0_9AGAM</name>
<reference evidence="5" key="1">
    <citation type="journal article" date="2020" name="Nat. Commun.">
        <title>Large-scale genome sequencing of mycorrhizal fungi provides insights into the early evolution of symbiotic traits.</title>
        <authorList>
            <person name="Miyauchi S."/>
            <person name="Kiss E."/>
            <person name="Kuo A."/>
            <person name="Drula E."/>
            <person name="Kohler A."/>
            <person name="Sanchez-Garcia M."/>
            <person name="Morin E."/>
            <person name="Andreopoulos B."/>
            <person name="Barry K.W."/>
            <person name="Bonito G."/>
            <person name="Buee M."/>
            <person name="Carver A."/>
            <person name="Chen C."/>
            <person name="Cichocki N."/>
            <person name="Clum A."/>
            <person name="Culley D."/>
            <person name="Crous P.W."/>
            <person name="Fauchery L."/>
            <person name="Girlanda M."/>
            <person name="Hayes R.D."/>
            <person name="Keri Z."/>
            <person name="LaButti K."/>
            <person name="Lipzen A."/>
            <person name="Lombard V."/>
            <person name="Magnuson J."/>
            <person name="Maillard F."/>
            <person name="Murat C."/>
            <person name="Nolan M."/>
            <person name="Ohm R.A."/>
            <person name="Pangilinan J."/>
            <person name="Pereira M.F."/>
            <person name="Perotto S."/>
            <person name="Peter M."/>
            <person name="Pfister S."/>
            <person name="Riley R."/>
            <person name="Sitrit Y."/>
            <person name="Stielow J.B."/>
            <person name="Szollosi G."/>
            <person name="Zifcakova L."/>
            <person name="Stursova M."/>
            <person name="Spatafora J.W."/>
            <person name="Tedersoo L."/>
            <person name="Vaario L.M."/>
            <person name="Yamada A."/>
            <person name="Yan M."/>
            <person name="Wang P."/>
            <person name="Xu J."/>
            <person name="Bruns T."/>
            <person name="Baldrian P."/>
            <person name="Vilgalys R."/>
            <person name="Dunand C."/>
            <person name="Henrissat B."/>
            <person name="Grigoriev I.V."/>
            <person name="Hibbett D."/>
            <person name="Nagy L.G."/>
            <person name="Martin F.M."/>
        </authorList>
    </citation>
    <scope>NUCLEOTIDE SEQUENCE</scope>
    <source>
        <strain evidence="5">UH-Tt-Lm1</strain>
    </source>
</reference>
<dbReference type="PANTHER" id="PTHR45782">
    <property type="entry name" value="MITOCHONDRIAL RIBOSOME-ASSOCIATED GTPASE 1"/>
    <property type="match status" value="1"/>
</dbReference>
<feature type="domain" description="G" evidence="4">
    <location>
        <begin position="154"/>
        <end position="223"/>
    </location>
</feature>
<dbReference type="InterPro" id="IPR006073">
    <property type="entry name" value="GTP-bd"/>
</dbReference>
<dbReference type="Gene3D" id="1.10.1580.10">
    <property type="match status" value="1"/>
</dbReference>
<keyword evidence="2" id="KW-0342">GTP-binding</keyword>
<evidence type="ECO:0000256" key="3">
    <source>
        <dbReference type="SAM" id="MobiDB-lite"/>
    </source>
</evidence>
<keyword evidence="1" id="KW-0547">Nucleotide-binding</keyword>
<comment type="caution">
    <text evidence="5">The sequence shown here is derived from an EMBL/GenBank/DDBJ whole genome shotgun (WGS) entry which is preliminary data.</text>
</comment>
<accession>A0A9P6HJJ0</accession>
<evidence type="ECO:0000256" key="1">
    <source>
        <dbReference type="ARBA" id="ARBA00022741"/>
    </source>
</evidence>
<dbReference type="GO" id="GO:0032543">
    <property type="term" value="P:mitochondrial translation"/>
    <property type="evidence" value="ECO:0007669"/>
    <property type="project" value="TreeGrafter"/>
</dbReference>
<dbReference type="InterPro" id="IPR027417">
    <property type="entry name" value="P-loop_NTPase"/>
</dbReference>
<dbReference type="OrthoDB" id="269151at2759"/>
<sequence length="424" mass="47287">MIMLKHIPFPTLPAPPSWFPGHMNQFKRQLPALLKKTDVVLELRDARLPLTSINRTFEGALQKWRAERMGPADSAVGPTAAGGARIACERVVVFSKRDLVPEWGIEPFQKAMTAKFPDQTFFFASWHRPRDIRSLSNLLINVAKRYPHMPELNVLVVGMPNVGKSTLLNALRNAGIRGPTPKALRTSAQPGLTRTVPTRLKLCPDPLMYAYDSPGVMLPFIGKGERGAERGVKLALIAGIKEGLYDVETLAAYLLYRLNVLNPNDPAYRRVFHSETGDPGSAPPPTNDLAEFLNLLSRRLNMLKRGGVPDHTRAAQWFLRWWRDQGGLIAAAEAPAPLLPRSSTRNGWGFDLEWDIINDAGAPETAEEVQRHMERHIDEYLSTLETEEGEVSSTQEKKRAKEVTMAKRARKVKAKLAARRAGTS</sequence>
<dbReference type="Pfam" id="PF01926">
    <property type="entry name" value="MMR_HSR1"/>
    <property type="match status" value="1"/>
</dbReference>
<evidence type="ECO:0000313" key="6">
    <source>
        <dbReference type="Proteomes" id="UP000736335"/>
    </source>
</evidence>
<keyword evidence="6" id="KW-1185">Reference proteome</keyword>
<dbReference type="AlphaFoldDB" id="A0A9P6HJJ0"/>
<dbReference type="InterPro" id="IPR023179">
    <property type="entry name" value="GTP-bd_ortho_bundle_sf"/>
</dbReference>
<organism evidence="5 6">
    <name type="scientific">Thelephora terrestris</name>
    <dbReference type="NCBI Taxonomy" id="56493"/>
    <lineage>
        <taxon>Eukaryota</taxon>
        <taxon>Fungi</taxon>
        <taxon>Dikarya</taxon>
        <taxon>Basidiomycota</taxon>
        <taxon>Agaricomycotina</taxon>
        <taxon>Agaricomycetes</taxon>
        <taxon>Thelephorales</taxon>
        <taxon>Thelephoraceae</taxon>
        <taxon>Thelephora</taxon>
    </lineage>
</organism>
<dbReference type="GO" id="GO:0005525">
    <property type="term" value="F:GTP binding"/>
    <property type="evidence" value="ECO:0007669"/>
    <property type="project" value="UniProtKB-KW"/>
</dbReference>
<dbReference type="EMBL" id="WIUZ02000004">
    <property type="protein sequence ID" value="KAF9788320.1"/>
    <property type="molecule type" value="Genomic_DNA"/>
</dbReference>
<proteinExistence type="predicted"/>
<dbReference type="PANTHER" id="PTHR45782:SF4">
    <property type="entry name" value="MITOCHONDRIAL RIBOSOME-ASSOCIATED GTPASE 1"/>
    <property type="match status" value="1"/>
</dbReference>
<feature type="compositionally biased region" description="Basic and acidic residues" evidence="3">
    <location>
        <begin position="395"/>
        <end position="405"/>
    </location>
</feature>